<dbReference type="InterPro" id="IPR036291">
    <property type="entry name" value="NAD(P)-bd_dom_sf"/>
</dbReference>
<protein>
    <recommendedName>
        <fullName evidence="1">XdhC Rossmann domain-containing protein</fullName>
    </recommendedName>
</protein>
<dbReference type="InterPro" id="IPR027051">
    <property type="entry name" value="XdhC_Rossmann_dom"/>
</dbReference>
<reference evidence="3" key="1">
    <citation type="submission" date="2017-11" db="EMBL/GenBank/DDBJ databases">
        <title>Otitis media/interna in a cat caused by the recently described species Corynebacterium provencense.</title>
        <authorList>
            <person name="Kittl S."/>
            <person name="Brodard I."/>
            <person name="Rychener L."/>
            <person name="Jores J."/>
            <person name="Roosje P."/>
            <person name="Gobeli Brawand S."/>
        </authorList>
    </citation>
    <scope>NUCLEOTIDE SEQUENCE [LARGE SCALE GENOMIC DNA]</scope>
    <source>
        <strain evidence="3">17KM38</strain>
    </source>
</reference>
<dbReference type="Pfam" id="PF13478">
    <property type="entry name" value="XdhC_C"/>
    <property type="match status" value="1"/>
</dbReference>
<dbReference type="Proteomes" id="UP000247696">
    <property type="component" value="Chromosome"/>
</dbReference>
<proteinExistence type="predicted"/>
<keyword evidence="3" id="KW-1185">Reference proteome</keyword>
<dbReference type="PANTHER" id="PTHR30388:SF6">
    <property type="entry name" value="XANTHINE DEHYDROGENASE SUBUNIT A-RELATED"/>
    <property type="match status" value="1"/>
</dbReference>
<gene>
    <name evidence="2" type="ORF">Csp1_03540</name>
</gene>
<feature type="domain" description="XdhC Rossmann" evidence="1">
    <location>
        <begin position="1"/>
        <end position="153"/>
    </location>
</feature>
<dbReference type="Gene3D" id="3.40.50.720">
    <property type="entry name" value="NAD(P)-binding Rossmann-like Domain"/>
    <property type="match status" value="1"/>
</dbReference>
<evidence type="ECO:0000313" key="2">
    <source>
        <dbReference type="EMBL" id="AWT25180.1"/>
    </source>
</evidence>
<evidence type="ECO:0000259" key="1">
    <source>
        <dbReference type="Pfam" id="PF13478"/>
    </source>
</evidence>
<dbReference type="InterPro" id="IPR052698">
    <property type="entry name" value="MoCofactor_Util/Proc"/>
</dbReference>
<organism evidence="2 3">
    <name type="scientific">Corynebacterium provencense</name>
    <dbReference type="NCBI Taxonomy" id="1737425"/>
    <lineage>
        <taxon>Bacteria</taxon>
        <taxon>Bacillati</taxon>
        <taxon>Actinomycetota</taxon>
        <taxon>Actinomycetes</taxon>
        <taxon>Mycobacteriales</taxon>
        <taxon>Corynebacteriaceae</taxon>
        <taxon>Corynebacterium</taxon>
    </lineage>
</organism>
<dbReference type="KEGG" id="cpre:Csp1_03540"/>
<sequence length="157" mass="16751">MAVFGCGHVGLELARILSRQDADLWFCDSRPEAVDAVAAEVDGAPASVRMRHSMVPEEVVDELPRGCHVVVMTHDHGEDLHLCQALLTRARASGDLGSVGLIGSSAKWARFRMKLGDAGFTDGEINSIRCPVGIPDLGGRHPATIAVSIAADLLQRM</sequence>
<name>A0A2Z3YQD8_9CORY</name>
<dbReference type="EMBL" id="CP024988">
    <property type="protein sequence ID" value="AWT25180.1"/>
    <property type="molecule type" value="Genomic_DNA"/>
</dbReference>
<evidence type="ECO:0000313" key="3">
    <source>
        <dbReference type="Proteomes" id="UP000247696"/>
    </source>
</evidence>
<dbReference type="STRING" id="1737425.GCA_900049755_02286"/>
<dbReference type="AlphaFoldDB" id="A0A2Z3YQD8"/>
<dbReference type="SUPFAM" id="SSF51735">
    <property type="entry name" value="NAD(P)-binding Rossmann-fold domains"/>
    <property type="match status" value="1"/>
</dbReference>
<dbReference type="PANTHER" id="PTHR30388">
    <property type="entry name" value="ALDEHYDE OXIDOREDUCTASE MOLYBDENUM COFACTOR ASSEMBLY PROTEIN"/>
    <property type="match status" value="1"/>
</dbReference>
<accession>A0A2Z3YQD8</accession>